<dbReference type="OrthoDB" id="3217020at2"/>
<comment type="caution">
    <text evidence="2">The sequence shown here is derived from an EMBL/GenBank/DDBJ whole genome shotgun (WGS) entry which is preliminary data.</text>
</comment>
<dbReference type="AlphaFoldDB" id="A0A5C8HPP6"/>
<keyword evidence="1" id="KW-0472">Membrane</keyword>
<sequence length="162" mass="17050">MQNSASSTSTGRTYRERLTPSLWLIVAAMIVAPMASLVFMRENGSIALIIGGLVAVAVITLMLSTSKVVEVAGGELRIGKAHIPVEFLGEPVVTTGYEARLARGQNLQAHSFTTIRGGIDGIVTVAVTDPADPTPAWVVSSRTPDRLAAAIKVAQAMRTHGK</sequence>
<dbReference type="RefSeq" id="WP_147824278.1">
    <property type="nucleotide sequence ID" value="NZ_BAAARG010000001.1"/>
</dbReference>
<feature type="transmembrane region" description="Helical" evidence="1">
    <location>
        <begin position="46"/>
        <end position="63"/>
    </location>
</feature>
<evidence type="ECO:0000256" key="1">
    <source>
        <dbReference type="SAM" id="Phobius"/>
    </source>
</evidence>
<dbReference type="Proteomes" id="UP000321196">
    <property type="component" value="Unassembled WGS sequence"/>
</dbReference>
<keyword evidence="1" id="KW-0812">Transmembrane</keyword>
<feature type="transmembrane region" description="Helical" evidence="1">
    <location>
        <begin position="21"/>
        <end position="40"/>
    </location>
</feature>
<dbReference type="EMBL" id="VRSW01000001">
    <property type="protein sequence ID" value="TXK05467.1"/>
    <property type="molecule type" value="Genomic_DNA"/>
</dbReference>
<reference evidence="2 3" key="1">
    <citation type="submission" date="2019-08" db="EMBL/GenBank/DDBJ databases">
        <authorList>
            <person name="Dong K."/>
        </authorList>
    </citation>
    <scope>NUCLEOTIDE SEQUENCE [LARGE SCALE GENOMIC DNA]</scope>
    <source>
        <strain evidence="2 3">M4-8</strain>
    </source>
</reference>
<accession>A0A5C8HPP6</accession>
<protein>
    <submittedName>
        <fullName evidence="2">DUF3093 domain-containing protein</fullName>
    </submittedName>
</protein>
<evidence type="ECO:0000313" key="2">
    <source>
        <dbReference type="EMBL" id="TXK05467.1"/>
    </source>
</evidence>
<keyword evidence="3" id="KW-1185">Reference proteome</keyword>
<evidence type="ECO:0000313" key="3">
    <source>
        <dbReference type="Proteomes" id="UP000321196"/>
    </source>
</evidence>
<gene>
    <name evidence="2" type="ORF">FVP60_00185</name>
</gene>
<organism evidence="2 3">
    <name type="scientific">Microbacterium mitrae</name>
    <dbReference type="NCBI Taxonomy" id="664640"/>
    <lineage>
        <taxon>Bacteria</taxon>
        <taxon>Bacillati</taxon>
        <taxon>Actinomycetota</taxon>
        <taxon>Actinomycetes</taxon>
        <taxon>Micrococcales</taxon>
        <taxon>Microbacteriaceae</taxon>
        <taxon>Microbacterium</taxon>
    </lineage>
</organism>
<dbReference type="Pfam" id="PF11292">
    <property type="entry name" value="DUF3093"/>
    <property type="match status" value="1"/>
</dbReference>
<proteinExistence type="predicted"/>
<dbReference type="InterPro" id="IPR021443">
    <property type="entry name" value="DUF3093"/>
</dbReference>
<keyword evidence="1" id="KW-1133">Transmembrane helix</keyword>
<name>A0A5C8HPP6_9MICO</name>